<evidence type="ECO:0000313" key="1">
    <source>
        <dbReference type="EMBL" id="PWN52995.1"/>
    </source>
</evidence>
<protein>
    <submittedName>
        <fullName evidence="1">Uncharacterized protein</fullName>
    </submittedName>
</protein>
<proteinExistence type="predicted"/>
<sequence>MDPSPEGEKEPPGQIKGAAAGSNAAGGSRQKLPPISSLTQLDDTSDHLRGAAASSSLPQRDHDRKRPSIDSSGPSPNTLFSRPHSRSDPESFTTVDKSGRKESALPGNYGITGSEIQAQNPRAQTTLRSTRGDDGKANMMITSRPQVVANRPPDMHRERSAGGKRSDQAGAKREEDFHRISNTPQREHAGDSFATSRPSLKTGYSSTSSGFPSHQRGASPPKNPRNWSREGSPQRGEVSSPRVPPFRPLSANAQVHRPGREPISGPSWTGSGEASPVSRPGSSGSYPDGLHGSSPWQQGPTAPIGSTSRQGEAQGEKEKSSSGLPREAGWSHATPIGPRTDWFPGPLPPGPRYAESFWPDSRNTDRTIEGFPGEARGRIRRGTVSGPLSEVERVGPEGPRRSPPSPYEMQPFGAGSASIVYPPGKGGQLGGPGTRPVSVGGMMSSSGSSVISSGPATTTTATSTASSSGPSANRRVAHLLSEQRRRESINSGFEDLRQSLPACRDGQDSKATVLRRAVEYIHELESIISREHRLKAEGIERGFPVRGPPAVDPRVDPRELPSLASRAGPPGATGTEPGGPYGPNDQMSQDRSATARAKDFNMRGAGTMVDPAWGLPPFGPGGPNVKRESDEIDQYTSLRGPPPPHPSRYEERYPWAAASKTHHRPGFDERWPENRDEWREKTEAEERPRKRSRSFSNEQRVGRMMSNEEYAFREQEGIASDRRNSGQEGYLSHRAGWSSSDPARSPRPKSSYFERPGAGSIHQGFQQRHYAQEAEGPPFNTQSPHGESNYSRDLHKSLRKERGSDRGAAGEPSGSGGSAYYPRWESTGRKGGPLP</sequence>
<keyword evidence="2" id="KW-1185">Reference proteome</keyword>
<name>A0ACD0P4P9_9BASI</name>
<gene>
    <name evidence="1" type="ORF">IE53DRAFT_366736</name>
</gene>
<reference evidence="1 2" key="1">
    <citation type="journal article" date="2018" name="Mol. Biol. Evol.">
        <title>Broad Genomic Sampling Reveals a Smut Pathogenic Ancestry of the Fungal Clade Ustilaginomycotina.</title>
        <authorList>
            <person name="Kijpornyongpan T."/>
            <person name="Mondo S.J."/>
            <person name="Barry K."/>
            <person name="Sandor L."/>
            <person name="Lee J."/>
            <person name="Lipzen A."/>
            <person name="Pangilinan J."/>
            <person name="LaButti K."/>
            <person name="Hainaut M."/>
            <person name="Henrissat B."/>
            <person name="Grigoriev I.V."/>
            <person name="Spatafora J.W."/>
            <person name="Aime M.C."/>
        </authorList>
    </citation>
    <scope>NUCLEOTIDE SEQUENCE [LARGE SCALE GENOMIC DNA]</scope>
    <source>
        <strain evidence="1 2">SA 807</strain>
    </source>
</reference>
<organism evidence="1 2">
    <name type="scientific">Violaceomyces palustris</name>
    <dbReference type="NCBI Taxonomy" id="1673888"/>
    <lineage>
        <taxon>Eukaryota</taxon>
        <taxon>Fungi</taxon>
        <taxon>Dikarya</taxon>
        <taxon>Basidiomycota</taxon>
        <taxon>Ustilaginomycotina</taxon>
        <taxon>Ustilaginomycetes</taxon>
        <taxon>Violaceomycetales</taxon>
        <taxon>Violaceomycetaceae</taxon>
        <taxon>Violaceomyces</taxon>
    </lineage>
</organism>
<evidence type="ECO:0000313" key="2">
    <source>
        <dbReference type="Proteomes" id="UP000245626"/>
    </source>
</evidence>
<dbReference type="Proteomes" id="UP000245626">
    <property type="component" value="Unassembled WGS sequence"/>
</dbReference>
<accession>A0ACD0P4P9</accession>
<dbReference type="EMBL" id="KZ819747">
    <property type="protein sequence ID" value="PWN52995.1"/>
    <property type="molecule type" value="Genomic_DNA"/>
</dbReference>